<dbReference type="PANTHER" id="PTHR43792">
    <property type="entry name" value="GNAT FAMILY, PUTATIVE (AFU_ORTHOLOGUE AFUA_3G00765)-RELATED-RELATED"/>
    <property type="match status" value="1"/>
</dbReference>
<dbReference type="Pfam" id="PF13302">
    <property type="entry name" value="Acetyltransf_3"/>
    <property type="match status" value="1"/>
</dbReference>
<dbReference type="PATRIC" id="fig|136160.3.peg.2443"/>
<dbReference type="Gene3D" id="3.40.630.30">
    <property type="match status" value="1"/>
</dbReference>
<reference evidence="2" key="1">
    <citation type="submission" date="2015-08" db="EMBL/GenBank/DDBJ databases">
        <title>Complete DNA Sequence of Pseudomonas syringae pv. actinidiae, the Causal Agent of Kiwifruit Canker Disease.</title>
        <authorList>
            <person name="Rikkerink E.H.A."/>
            <person name="Fineran P.C."/>
        </authorList>
    </citation>
    <scope>NUCLEOTIDE SEQUENCE</scope>
    <source>
        <strain evidence="2">DSM 13666</strain>
    </source>
</reference>
<keyword evidence="2" id="KW-0808">Transferase</keyword>
<organism evidence="2">
    <name type="scientific">Halalkalibacterium halodurans</name>
    <name type="common">Bacillus halodurans</name>
    <dbReference type="NCBI Taxonomy" id="86665"/>
    <lineage>
        <taxon>Bacteria</taxon>
        <taxon>Bacillati</taxon>
        <taxon>Bacillota</taxon>
        <taxon>Bacilli</taxon>
        <taxon>Bacillales</taxon>
        <taxon>Bacillaceae</taxon>
        <taxon>Halalkalibacterium (ex Joshi et al. 2022)</taxon>
    </lineage>
</organism>
<evidence type="ECO:0000259" key="1">
    <source>
        <dbReference type="PROSITE" id="PS51186"/>
    </source>
</evidence>
<sequence>MEVTLLILETERLFLREFIGTDIPTLHSLYSDAETMSYYPAPFRYEQTESWVSRNQQRYKRDGYGLWAVCLKETDECIGDCGLVKQLIEGQTHVEIGYHIHKNYWCRGFATEAAKACKSYGFDALGLDKLISIIDPANTASIRVAENIGFTREKEVWIFEKMHAIYSGLREE</sequence>
<evidence type="ECO:0000313" key="2">
    <source>
        <dbReference type="EMBL" id="KOO40212.1"/>
    </source>
</evidence>
<accession>A0A0M0KNL5</accession>
<dbReference type="InterPro" id="IPR051531">
    <property type="entry name" value="N-acetyltransferase"/>
</dbReference>
<name>A0A0M0KNL5_ALKHA</name>
<dbReference type="InterPro" id="IPR016181">
    <property type="entry name" value="Acyl_CoA_acyltransferase"/>
</dbReference>
<proteinExistence type="predicted"/>
<gene>
    <name evidence="2" type="ORF">AMD02_10280</name>
</gene>
<protein>
    <submittedName>
        <fullName evidence="2">GCN5 family acetyltransferase</fullName>
    </submittedName>
</protein>
<dbReference type="GO" id="GO:0016747">
    <property type="term" value="F:acyltransferase activity, transferring groups other than amino-acyl groups"/>
    <property type="evidence" value="ECO:0007669"/>
    <property type="project" value="InterPro"/>
</dbReference>
<feature type="domain" description="N-acetyltransferase" evidence="1">
    <location>
        <begin position="13"/>
        <end position="172"/>
    </location>
</feature>
<dbReference type="SUPFAM" id="SSF55729">
    <property type="entry name" value="Acyl-CoA N-acyltransferases (Nat)"/>
    <property type="match status" value="1"/>
</dbReference>
<dbReference type="PANTHER" id="PTHR43792:SF1">
    <property type="entry name" value="N-ACETYLTRANSFERASE DOMAIN-CONTAINING PROTEIN"/>
    <property type="match status" value="1"/>
</dbReference>
<dbReference type="EMBL" id="LILD01000001">
    <property type="protein sequence ID" value="KOO40212.1"/>
    <property type="molecule type" value="Genomic_DNA"/>
</dbReference>
<dbReference type="AlphaFoldDB" id="A0A0M0KNL5"/>
<comment type="caution">
    <text evidence="2">The sequence shown here is derived from an EMBL/GenBank/DDBJ whole genome shotgun (WGS) entry which is preliminary data.</text>
</comment>
<dbReference type="InterPro" id="IPR000182">
    <property type="entry name" value="GNAT_dom"/>
</dbReference>
<dbReference type="PROSITE" id="PS51186">
    <property type="entry name" value="GNAT"/>
    <property type="match status" value="1"/>
</dbReference>